<dbReference type="OrthoDB" id="7855436at2"/>
<reference evidence="1 2" key="1">
    <citation type="submission" date="2018-07" db="EMBL/GenBank/DDBJ databases">
        <title>Modular assembly of carbohydrate-degrading microbial communities in the ocean.</title>
        <authorList>
            <person name="Enke T.N."/>
            <person name="Datta M.S."/>
            <person name="Schwartzman J.A."/>
            <person name="Cermak N."/>
            <person name="Schmitz D.A."/>
            <person name="Barrere J."/>
            <person name="Cordero O.X."/>
        </authorList>
    </citation>
    <scope>NUCLEOTIDE SEQUENCE [LARGE SCALE GENOMIC DNA]</scope>
    <source>
        <strain evidence="1 2">C3M10</strain>
    </source>
</reference>
<name>A0A366WIG8_9RHOB</name>
<comment type="caution">
    <text evidence="1">The sequence shown here is derived from an EMBL/GenBank/DDBJ whole genome shotgun (WGS) entry which is preliminary data.</text>
</comment>
<proteinExistence type="predicted"/>
<dbReference type="Proteomes" id="UP000252706">
    <property type="component" value="Unassembled WGS sequence"/>
</dbReference>
<evidence type="ECO:0000313" key="2">
    <source>
        <dbReference type="Proteomes" id="UP000252706"/>
    </source>
</evidence>
<protein>
    <submittedName>
        <fullName evidence="1">Uncharacterized protein</fullName>
    </submittedName>
</protein>
<dbReference type="AlphaFoldDB" id="A0A366WIG8"/>
<gene>
    <name evidence="1" type="ORF">DS909_22165</name>
</gene>
<sequence>MQFDIEFDPETPLERAALRAVRTARGLVRGWRDAAINVEGLRLSQLAQTLERLEQGDLFNMQDETILDMLEKTLVKHLNEMREGYGTYALRKDTNHDDLFCPDLEKGRVLMERWKAFKSARQHVTDLRRARIIADQFS</sequence>
<accession>A0A366WIG8</accession>
<organism evidence="1 2">
    <name type="scientific">Phaeobacter gallaeciensis</name>
    <dbReference type="NCBI Taxonomy" id="60890"/>
    <lineage>
        <taxon>Bacteria</taxon>
        <taxon>Pseudomonadati</taxon>
        <taxon>Pseudomonadota</taxon>
        <taxon>Alphaproteobacteria</taxon>
        <taxon>Rhodobacterales</taxon>
        <taxon>Roseobacteraceae</taxon>
        <taxon>Phaeobacter</taxon>
    </lineage>
</organism>
<evidence type="ECO:0000313" key="1">
    <source>
        <dbReference type="EMBL" id="RBW49600.1"/>
    </source>
</evidence>
<dbReference type="RefSeq" id="WP_113825769.1">
    <property type="nucleotide sequence ID" value="NZ_QOCE01000053.1"/>
</dbReference>
<dbReference type="EMBL" id="QOCE01000053">
    <property type="protein sequence ID" value="RBW49600.1"/>
    <property type="molecule type" value="Genomic_DNA"/>
</dbReference>